<evidence type="ECO:0000256" key="7">
    <source>
        <dbReference type="ARBA" id="ARBA00022840"/>
    </source>
</evidence>
<dbReference type="NCBIfam" id="TIGR00768">
    <property type="entry name" value="rimK_fam"/>
    <property type="match status" value="1"/>
</dbReference>
<evidence type="ECO:0000256" key="9">
    <source>
        <dbReference type="ARBA" id="ARBA00029440"/>
    </source>
</evidence>
<dbReference type="GO" id="GO:0009085">
    <property type="term" value="P:lysine biosynthetic process"/>
    <property type="evidence" value="ECO:0007669"/>
    <property type="project" value="InterPro"/>
</dbReference>
<evidence type="ECO:0000256" key="2">
    <source>
        <dbReference type="ARBA" id="ARBA00006239"/>
    </source>
</evidence>
<gene>
    <name evidence="11" type="ORF">HGMM_F41E03C10</name>
</gene>
<dbReference type="Pfam" id="PF08443">
    <property type="entry name" value="RimK"/>
    <property type="match status" value="1"/>
</dbReference>
<evidence type="ECO:0000256" key="4">
    <source>
        <dbReference type="ARBA" id="ARBA00022605"/>
    </source>
</evidence>
<dbReference type="GO" id="GO:0018169">
    <property type="term" value="F:ribosomal S6-glutamic acid ligase activity"/>
    <property type="evidence" value="ECO:0007669"/>
    <property type="project" value="TreeGrafter"/>
</dbReference>
<reference evidence="11" key="1">
    <citation type="journal article" date="2005" name="Environ. Microbiol.">
        <title>Genetic and functional properties of uncultivated thermophilic crenarchaeotes from a subsurface gold mine as revealed by analysis of genome fragments.</title>
        <authorList>
            <person name="Nunoura T."/>
            <person name="Hirayama H."/>
            <person name="Takami H."/>
            <person name="Oida H."/>
            <person name="Nishi S."/>
            <person name="Shimamura S."/>
            <person name="Suzuki Y."/>
            <person name="Inagaki F."/>
            <person name="Takai K."/>
            <person name="Nealson K.H."/>
            <person name="Horikoshi K."/>
        </authorList>
    </citation>
    <scope>NUCLEOTIDE SEQUENCE</scope>
</reference>
<evidence type="ECO:0000256" key="5">
    <source>
        <dbReference type="ARBA" id="ARBA00022723"/>
    </source>
</evidence>
<evidence type="ECO:0000256" key="3">
    <source>
        <dbReference type="ARBA" id="ARBA00022598"/>
    </source>
</evidence>
<dbReference type="InterPro" id="IPR011870">
    <property type="entry name" value="LysX_arch"/>
</dbReference>
<dbReference type="InterPro" id="IPR004666">
    <property type="entry name" value="Rp_bS6_RimK/Lys_biosynth_LsyX"/>
</dbReference>
<dbReference type="AlphaFoldDB" id="H5SKB3"/>
<keyword evidence="6" id="KW-0547">Nucleotide-binding</keyword>
<dbReference type="InterPro" id="IPR054562">
    <property type="entry name" value="LysX/ArgX_preATP_grasp"/>
</dbReference>
<dbReference type="SUPFAM" id="SSF52440">
    <property type="entry name" value="PreATP-grasp domain"/>
    <property type="match status" value="1"/>
</dbReference>
<dbReference type="PANTHER" id="PTHR21621">
    <property type="entry name" value="RIBOSOMAL PROTEIN S6 MODIFICATION PROTEIN"/>
    <property type="match status" value="1"/>
</dbReference>
<feature type="domain" description="ATP-grasp" evidence="10">
    <location>
        <begin position="91"/>
        <end position="275"/>
    </location>
</feature>
<accession>H5SKB3</accession>
<reference evidence="11" key="2">
    <citation type="journal article" date="2012" name="PLoS ONE">
        <title>A Deeply Branching Thermophilic Bacterium with an Ancient Acetyl-CoA Pathway Dominates a Subsurface Ecosystem.</title>
        <authorList>
            <person name="Takami H."/>
            <person name="Noguchi H."/>
            <person name="Takaki Y."/>
            <person name="Uchiyama I."/>
            <person name="Toyoda A."/>
            <person name="Nishi S."/>
            <person name="Chee G.-J."/>
            <person name="Arai W."/>
            <person name="Nunoura T."/>
            <person name="Itoh T."/>
            <person name="Hattori M."/>
            <person name="Takai K."/>
        </authorList>
    </citation>
    <scope>NUCLEOTIDE SEQUENCE</scope>
</reference>
<dbReference type="Pfam" id="PF22626">
    <property type="entry name" value="LysX_preATP_grasp"/>
    <property type="match status" value="1"/>
</dbReference>
<dbReference type="Gene3D" id="3.30.1490.20">
    <property type="entry name" value="ATP-grasp fold, A domain"/>
    <property type="match status" value="1"/>
</dbReference>
<dbReference type="SUPFAM" id="SSF56059">
    <property type="entry name" value="Glutathione synthetase ATP-binding domain-like"/>
    <property type="match status" value="1"/>
</dbReference>
<evidence type="ECO:0000256" key="1">
    <source>
        <dbReference type="ARBA" id="ARBA00001946"/>
    </source>
</evidence>
<keyword evidence="7" id="KW-0067">ATP-binding</keyword>
<keyword evidence="3" id="KW-0436">Ligase</keyword>
<evidence type="ECO:0000256" key="6">
    <source>
        <dbReference type="ARBA" id="ARBA00022741"/>
    </source>
</evidence>
<keyword evidence="5" id="KW-0479">Metal-binding</keyword>
<organism evidence="11">
    <name type="scientific">uncultured prokaryote</name>
    <dbReference type="NCBI Taxonomy" id="198431"/>
    <lineage>
        <taxon>unclassified sequences</taxon>
        <taxon>environmental samples</taxon>
    </lineage>
</organism>
<dbReference type="InterPro" id="IPR016185">
    <property type="entry name" value="PreATP-grasp_dom_sf"/>
</dbReference>
<evidence type="ECO:0000256" key="8">
    <source>
        <dbReference type="ARBA" id="ARBA00022842"/>
    </source>
</evidence>
<dbReference type="PROSITE" id="PS50975">
    <property type="entry name" value="ATP_GRASP"/>
    <property type="match status" value="1"/>
</dbReference>
<dbReference type="GO" id="GO:0005524">
    <property type="term" value="F:ATP binding"/>
    <property type="evidence" value="ECO:0007669"/>
    <property type="project" value="UniProtKB-KW"/>
</dbReference>
<proteinExistence type="inferred from homology"/>
<dbReference type="FunFam" id="3.30.1490.20:FF:000025">
    <property type="entry name" value="Alpha-aminoadipate--LysW ligase LysX protein"/>
    <property type="match status" value="1"/>
</dbReference>
<dbReference type="InterPro" id="IPR013651">
    <property type="entry name" value="ATP-grasp_RimK-type"/>
</dbReference>
<dbReference type="GO" id="GO:0009432">
    <property type="term" value="P:SOS response"/>
    <property type="evidence" value="ECO:0007669"/>
    <property type="project" value="TreeGrafter"/>
</dbReference>
<dbReference type="NCBIfam" id="TIGR02144">
    <property type="entry name" value="LysX_arch"/>
    <property type="match status" value="1"/>
</dbReference>
<evidence type="ECO:0000259" key="10">
    <source>
        <dbReference type="PROSITE" id="PS50975"/>
    </source>
</evidence>
<dbReference type="FunFam" id="3.30.470.20:FF:000058">
    <property type="entry name" value="Alpha-aminoadipate--LysW ligase LysX protein"/>
    <property type="match status" value="1"/>
</dbReference>
<keyword evidence="8" id="KW-0460">Magnesium</keyword>
<dbReference type="EMBL" id="AP011753">
    <property type="protein sequence ID" value="BAL56599.1"/>
    <property type="molecule type" value="Genomic_DNA"/>
</dbReference>
<name>H5SKB3_9ZZZZ</name>
<dbReference type="InterPro" id="IPR013815">
    <property type="entry name" value="ATP_grasp_subdomain_1"/>
</dbReference>
<dbReference type="Gene3D" id="3.30.470.20">
    <property type="entry name" value="ATP-grasp fold, B domain"/>
    <property type="match status" value="1"/>
</dbReference>
<comment type="cofactor">
    <cofactor evidence="1">
        <name>Mg(2+)</name>
        <dbReference type="ChEBI" id="CHEBI:18420"/>
    </cofactor>
</comment>
<comment type="pathway">
    <text evidence="9">Amino-acid biosynthesis.</text>
</comment>
<comment type="similarity">
    <text evidence="2">Belongs to the RimK family. LysX subfamily.</text>
</comment>
<dbReference type="GO" id="GO:0046872">
    <property type="term" value="F:metal ion binding"/>
    <property type="evidence" value="ECO:0007669"/>
    <property type="project" value="UniProtKB-KW"/>
</dbReference>
<keyword evidence="4" id="KW-0028">Amino-acid biosynthesis</keyword>
<dbReference type="PANTHER" id="PTHR21621:SF0">
    <property type="entry name" value="BETA-CITRYLGLUTAMATE SYNTHASE B-RELATED"/>
    <property type="match status" value="1"/>
</dbReference>
<dbReference type="Gene3D" id="3.40.50.20">
    <property type="match status" value="1"/>
</dbReference>
<sequence length="282" mass="30728">MGILCSRVRPEEKAIFRALTARGVAFDRLDEERLFLYLHADGLAQRYGLIWSRAISHTRALYLLGILHGWGLRTVNAYPTVLTCGDKILTTQALIRHGLPTPRTVVAFGAEAALEAMEEMGYPVVLKPAVGSWGRLLSKVNDRETAEAVLAHKTALGGPGHSVFYIQEYIPKPGRDIRAMVVGDEVIYAIYRRSSHWITNTARGAEALPCPLTPEIAELALRAAHAVGGGILAVDLLEDADGRLLVSEVNHTPEFHGAMEVVEVDIAGKMADYVQTLLSGRG</sequence>
<evidence type="ECO:0000313" key="11">
    <source>
        <dbReference type="EMBL" id="BAL56599.1"/>
    </source>
</evidence>
<protein>
    <submittedName>
        <fullName evidence="11">Lysine biosynthesis protein LysX</fullName>
    </submittedName>
</protein>
<dbReference type="InterPro" id="IPR011761">
    <property type="entry name" value="ATP-grasp"/>
</dbReference>